<dbReference type="InterPro" id="IPR036374">
    <property type="entry name" value="OxRdtase_Mopterin-bd_sf"/>
</dbReference>
<keyword evidence="2" id="KW-1133">Transmembrane helix</keyword>
<feature type="transmembrane region" description="Helical" evidence="2">
    <location>
        <begin position="154"/>
        <end position="176"/>
    </location>
</feature>
<keyword evidence="2" id="KW-0472">Membrane</keyword>
<evidence type="ECO:0000313" key="5">
    <source>
        <dbReference type="Proteomes" id="UP001501237"/>
    </source>
</evidence>
<feature type="transmembrane region" description="Helical" evidence="2">
    <location>
        <begin position="88"/>
        <end position="109"/>
    </location>
</feature>
<name>A0ABP6QA03_9ACTN</name>
<comment type="caution">
    <text evidence="4">The sequence shown here is derived from an EMBL/GenBank/DDBJ whole genome shotgun (WGS) entry which is preliminary data.</text>
</comment>
<organism evidence="4 5">
    <name type="scientific">Actinocorallia longicatena</name>
    <dbReference type="NCBI Taxonomy" id="111803"/>
    <lineage>
        <taxon>Bacteria</taxon>
        <taxon>Bacillati</taxon>
        <taxon>Actinomycetota</taxon>
        <taxon>Actinomycetes</taxon>
        <taxon>Streptosporangiales</taxon>
        <taxon>Thermomonosporaceae</taxon>
        <taxon>Actinocorallia</taxon>
    </lineage>
</organism>
<sequence length="502" mass="52734">MRAAVGGLLAAGVALGVAETVAALIGPRPGPMIAVGSAMVDRTPEALKQFAIRQFGDKDKLVLVGGIAVGVVLLSLLLGLLARRRWPLAAAGMGAFGLLAAAAAVTRPGAGPLDALPALIGITAGIFTLRLLCVPREPAPEGPAVGGGAGRRRFLALSAGAAGVAVAGGGIGRLLASRRNVEDARAALRLPAPARPARPLPAGVDMKMPGLTPFVTSNKDFYRVDTALVLPQVDPADWTLRISGLVDRPIELTFDDLLRRPLLEYDATMTCVSNEVGGPYVSSTRWLGASLADLLREAGVRSGADQLLSRSADGWTAGTPIEAILDGREALLAVGMDGEPLPIAHGFPARMVVPGLYGYGSATKWVVDMKVTRFTDSKAYWVARGYAERSTIKTLARIDLPRPLQKLPAGPVVVAGVAWAQRRGISAVEVRVDDGPWRRARLAAVPNTDTWRQWSLEWAATPGVHRIETRATDGSGATQQQRREPPLPDGATGWHSVVVTIT</sequence>
<dbReference type="Pfam" id="PF00174">
    <property type="entry name" value="Oxidored_molyb"/>
    <property type="match status" value="1"/>
</dbReference>
<dbReference type="Gene3D" id="3.90.420.10">
    <property type="entry name" value="Oxidoreductase, molybdopterin-binding domain"/>
    <property type="match status" value="1"/>
</dbReference>
<dbReference type="InterPro" id="IPR014756">
    <property type="entry name" value="Ig_E-set"/>
</dbReference>
<dbReference type="Proteomes" id="UP001501237">
    <property type="component" value="Unassembled WGS sequence"/>
</dbReference>
<proteinExistence type="predicted"/>
<protein>
    <submittedName>
        <fullName evidence="4">Sulfite oxidase</fullName>
    </submittedName>
</protein>
<accession>A0ABP6QA03</accession>
<dbReference type="InterPro" id="IPR000572">
    <property type="entry name" value="OxRdtase_Mopterin-bd_dom"/>
</dbReference>
<evidence type="ECO:0000259" key="3">
    <source>
        <dbReference type="Pfam" id="PF00174"/>
    </source>
</evidence>
<dbReference type="SUPFAM" id="SSF56524">
    <property type="entry name" value="Oxidoreductase molybdopterin-binding domain"/>
    <property type="match status" value="1"/>
</dbReference>
<dbReference type="EMBL" id="BAAAUV010000007">
    <property type="protein sequence ID" value="GAA3214071.1"/>
    <property type="molecule type" value="Genomic_DNA"/>
</dbReference>
<keyword evidence="2" id="KW-0812">Transmembrane</keyword>
<evidence type="ECO:0000256" key="2">
    <source>
        <dbReference type="SAM" id="Phobius"/>
    </source>
</evidence>
<dbReference type="PANTHER" id="PTHR19372">
    <property type="entry name" value="SULFITE REDUCTASE"/>
    <property type="match status" value="1"/>
</dbReference>
<evidence type="ECO:0000256" key="1">
    <source>
        <dbReference type="SAM" id="MobiDB-lite"/>
    </source>
</evidence>
<gene>
    <name evidence="4" type="ORF">GCM10010468_34630</name>
</gene>
<feature type="transmembrane region" description="Helical" evidence="2">
    <location>
        <begin position="61"/>
        <end position="81"/>
    </location>
</feature>
<dbReference type="Gene3D" id="2.60.40.650">
    <property type="match status" value="1"/>
</dbReference>
<feature type="region of interest" description="Disordered" evidence="1">
    <location>
        <begin position="470"/>
        <end position="495"/>
    </location>
</feature>
<feature type="domain" description="Oxidoreductase molybdopterin-binding" evidence="3">
    <location>
        <begin position="230"/>
        <end position="381"/>
    </location>
</feature>
<dbReference type="PANTHER" id="PTHR19372:SF7">
    <property type="entry name" value="SULFITE OXIDASE, MITOCHONDRIAL"/>
    <property type="match status" value="1"/>
</dbReference>
<feature type="transmembrane region" description="Helical" evidence="2">
    <location>
        <begin position="115"/>
        <end position="133"/>
    </location>
</feature>
<evidence type="ECO:0000313" key="4">
    <source>
        <dbReference type="EMBL" id="GAA3214071.1"/>
    </source>
</evidence>
<reference evidence="5" key="1">
    <citation type="journal article" date="2019" name="Int. J. Syst. Evol. Microbiol.">
        <title>The Global Catalogue of Microorganisms (GCM) 10K type strain sequencing project: providing services to taxonomists for standard genome sequencing and annotation.</title>
        <authorList>
            <consortium name="The Broad Institute Genomics Platform"/>
            <consortium name="The Broad Institute Genome Sequencing Center for Infectious Disease"/>
            <person name="Wu L."/>
            <person name="Ma J."/>
        </authorList>
    </citation>
    <scope>NUCLEOTIDE SEQUENCE [LARGE SCALE GENOMIC DNA]</scope>
    <source>
        <strain evidence="5">JCM 9377</strain>
    </source>
</reference>
<keyword evidence="5" id="KW-1185">Reference proteome</keyword>
<dbReference type="SUPFAM" id="SSF81296">
    <property type="entry name" value="E set domains"/>
    <property type="match status" value="1"/>
</dbReference>